<dbReference type="PRINTS" id="PR01840">
    <property type="entry name" value="TATCFAMILY"/>
</dbReference>
<dbReference type="EMBL" id="UINC01002641">
    <property type="protein sequence ID" value="SUZ98812.1"/>
    <property type="molecule type" value="Genomic_DNA"/>
</dbReference>
<dbReference type="GO" id="GO:0033281">
    <property type="term" value="C:TAT protein transport complex"/>
    <property type="evidence" value="ECO:0007669"/>
    <property type="project" value="TreeGrafter"/>
</dbReference>
<dbReference type="Pfam" id="PF00902">
    <property type="entry name" value="TatC"/>
    <property type="match status" value="1"/>
</dbReference>
<feature type="region of interest" description="Disordered" evidence="5">
    <location>
        <begin position="1"/>
        <end position="23"/>
    </location>
</feature>
<dbReference type="PANTHER" id="PTHR30371:SF0">
    <property type="entry name" value="SEC-INDEPENDENT PROTEIN TRANSLOCASE PROTEIN TATC, CHLOROPLASTIC-RELATED"/>
    <property type="match status" value="1"/>
</dbReference>
<gene>
    <name evidence="7" type="ORF">METZ01_LOCUS51666</name>
</gene>
<evidence type="ECO:0000256" key="4">
    <source>
        <dbReference type="ARBA" id="ARBA00023136"/>
    </source>
</evidence>
<evidence type="ECO:0000256" key="5">
    <source>
        <dbReference type="SAM" id="MobiDB-lite"/>
    </source>
</evidence>
<evidence type="ECO:0008006" key="8">
    <source>
        <dbReference type="Google" id="ProtNLM"/>
    </source>
</evidence>
<dbReference type="HAMAP" id="MF_00902">
    <property type="entry name" value="TatC"/>
    <property type="match status" value="1"/>
</dbReference>
<dbReference type="AlphaFoldDB" id="A0A381S3Z5"/>
<sequence>MSKQNPEQKEKSKREEHTDDVPMPLTSHLGELRKRLVHTLIVIIAVFVAATLIEMELDQPILSAFRAPLDARNIPLVFLELTEPFFTYLRIGLYAALFLSFPYLLGQIWLFVRPALFSKERNAIWPFILFSYPLFVGGGLFGYFVVIPYGYDFFLGFENKFTLPSLSMASYLSLTIHLLFAFGLIFELPTVSFILTRLGIINAAWLRENRKYSLVVIFITAAVLTPPDVFTQTLMAGPLIILYEISILVSKMAERKKEEAASETANVKDAKSKS</sequence>
<keyword evidence="2 6" id="KW-0812">Transmembrane</keyword>
<dbReference type="NCBIfam" id="TIGR00945">
    <property type="entry name" value="tatC"/>
    <property type="match status" value="1"/>
</dbReference>
<keyword evidence="3 6" id="KW-1133">Transmembrane helix</keyword>
<name>A0A381S3Z5_9ZZZZ</name>
<dbReference type="GO" id="GO:0043953">
    <property type="term" value="P:protein transport by the Tat complex"/>
    <property type="evidence" value="ECO:0007669"/>
    <property type="project" value="TreeGrafter"/>
</dbReference>
<reference evidence="7" key="1">
    <citation type="submission" date="2018-05" db="EMBL/GenBank/DDBJ databases">
        <authorList>
            <person name="Lanie J.A."/>
            <person name="Ng W.-L."/>
            <person name="Kazmierczak K.M."/>
            <person name="Andrzejewski T.M."/>
            <person name="Davidsen T.M."/>
            <person name="Wayne K.J."/>
            <person name="Tettelin H."/>
            <person name="Glass J.I."/>
            <person name="Rusch D."/>
            <person name="Podicherti R."/>
            <person name="Tsui H.-C.T."/>
            <person name="Winkler M.E."/>
        </authorList>
    </citation>
    <scope>NUCLEOTIDE SEQUENCE</scope>
</reference>
<evidence type="ECO:0000256" key="3">
    <source>
        <dbReference type="ARBA" id="ARBA00022989"/>
    </source>
</evidence>
<protein>
    <recommendedName>
        <fullName evidence="8">Sec-independent protein translocase protein TatC</fullName>
    </recommendedName>
</protein>
<dbReference type="InterPro" id="IPR002033">
    <property type="entry name" value="TatC"/>
</dbReference>
<dbReference type="GO" id="GO:0009977">
    <property type="term" value="F:proton motive force dependent protein transmembrane transporter activity"/>
    <property type="evidence" value="ECO:0007669"/>
    <property type="project" value="TreeGrafter"/>
</dbReference>
<proteinExistence type="inferred from homology"/>
<dbReference type="GO" id="GO:0065002">
    <property type="term" value="P:intracellular protein transmembrane transport"/>
    <property type="evidence" value="ECO:0007669"/>
    <property type="project" value="TreeGrafter"/>
</dbReference>
<feature type="transmembrane region" description="Helical" evidence="6">
    <location>
        <begin position="91"/>
        <end position="112"/>
    </location>
</feature>
<evidence type="ECO:0000256" key="2">
    <source>
        <dbReference type="ARBA" id="ARBA00022692"/>
    </source>
</evidence>
<feature type="transmembrane region" description="Helical" evidence="6">
    <location>
        <begin position="124"/>
        <end position="151"/>
    </location>
</feature>
<evidence type="ECO:0000256" key="1">
    <source>
        <dbReference type="ARBA" id="ARBA00004141"/>
    </source>
</evidence>
<organism evidence="7">
    <name type="scientific">marine metagenome</name>
    <dbReference type="NCBI Taxonomy" id="408172"/>
    <lineage>
        <taxon>unclassified sequences</taxon>
        <taxon>metagenomes</taxon>
        <taxon>ecological metagenomes</taxon>
    </lineage>
</organism>
<accession>A0A381S3Z5</accession>
<feature type="transmembrane region" description="Helical" evidence="6">
    <location>
        <begin position="171"/>
        <end position="200"/>
    </location>
</feature>
<feature type="transmembrane region" description="Helical" evidence="6">
    <location>
        <begin position="36"/>
        <end position="53"/>
    </location>
</feature>
<evidence type="ECO:0000256" key="6">
    <source>
        <dbReference type="SAM" id="Phobius"/>
    </source>
</evidence>
<evidence type="ECO:0000313" key="7">
    <source>
        <dbReference type="EMBL" id="SUZ98812.1"/>
    </source>
</evidence>
<feature type="transmembrane region" description="Helical" evidence="6">
    <location>
        <begin position="212"/>
        <end position="229"/>
    </location>
</feature>
<keyword evidence="4 6" id="KW-0472">Membrane</keyword>
<feature type="compositionally biased region" description="Basic and acidic residues" evidence="5">
    <location>
        <begin position="1"/>
        <end position="20"/>
    </location>
</feature>
<dbReference type="PANTHER" id="PTHR30371">
    <property type="entry name" value="SEC-INDEPENDENT PROTEIN TRANSLOCASE PROTEIN TATC"/>
    <property type="match status" value="1"/>
</dbReference>
<comment type="subcellular location">
    <subcellularLocation>
        <location evidence="1">Membrane</location>
        <topology evidence="1">Multi-pass membrane protein</topology>
    </subcellularLocation>
</comment>